<dbReference type="AlphaFoldDB" id="S7N608"/>
<dbReference type="EMBL" id="KE163524">
    <property type="protein sequence ID" value="EPQ12609.1"/>
    <property type="molecule type" value="Genomic_DNA"/>
</dbReference>
<accession>S7N608</accession>
<feature type="domain" description="PH" evidence="1">
    <location>
        <begin position="1"/>
        <end position="50"/>
    </location>
</feature>
<name>S7N608_MYOBR</name>
<dbReference type="InterPro" id="IPR011993">
    <property type="entry name" value="PH-like_dom_sf"/>
</dbReference>
<proteinExistence type="predicted"/>
<protein>
    <submittedName>
        <fullName evidence="2">Rho GTPase-activating protein 24</fullName>
    </submittedName>
</protein>
<dbReference type="Gene3D" id="2.30.29.30">
    <property type="entry name" value="Pleckstrin-homology domain (PH domain)/Phosphotyrosine-binding domain (PTB)"/>
    <property type="match status" value="1"/>
</dbReference>
<organism evidence="2 3">
    <name type="scientific">Myotis brandtii</name>
    <name type="common">Brandt's bat</name>
    <dbReference type="NCBI Taxonomy" id="109478"/>
    <lineage>
        <taxon>Eukaryota</taxon>
        <taxon>Metazoa</taxon>
        <taxon>Chordata</taxon>
        <taxon>Craniata</taxon>
        <taxon>Vertebrata</taxon>
        <taxon>Euteleostomi</taxon>
        <taxon>Mammalia</taxon>
        <taxon>Eutheria</taxon>
        <taxon>Laurasiatheria</taxon>
        <taxon>Chiroptera</taxon>
        <taxon>Yangochiroptera</taxon>
        <taxon>Vespertilionidae</taxon>
        <taxon>Myotis</taxon>
    </lineage>
</organism>
<dbReference type="InterPro" id="IPR001849">
    <property type="entry name" value="PH_domain"/>
</dbReference>
<dbReference type="SUPFAM" id="SSF50729">
    <property type="entry name" value="PH domain-like"/>
    <property type="match status" value="1"/>
</dbReference>
<keyword evidence="3" id="KW-1185">Reference proteome</keyword>
<evidence type="ECO:0000313" key="2">
    <source>
        <dbReference type="EMBL" id="EPQ12609.1"/>
    </source>
</evidence>
<dbReference type="Proteomes" id="UP000052978">
    <property type="component" value="Unassembled WGS sequence"/>
</dbReference>
<reference evidence="2 3" key="1">
    <citation type="journal article" date="2013" name="Nat. Commun.">
        <title>Genome analysis reveals insights into physiology and longevity of the Brandt's bat Myotis brandtii.</title>
        <authorList>
            <person name="Seim I."/>
            <person name="Fang X."/>
            <person name="Xiong Z."/>
            <person name="Lobanov A.V."/>
            <person name="Huang Z."/>
            <person name="Ma S."/>
            <person name="Feng Y."/>
            <person name="Turanov A.A."/>
            <person name="Zhu Y."/>
            <person name="Lenz T.L."/>
            <person name="Gerashchenko M.V."/>
            <person name="Fan D."/>
            <person name="Hee Yim S."/>
            <person name="Yao X."/>
            <person name="Jordan D."/>
            <person name="Xiong Y."/>
            <person name="Ma Y."/>
            <person name="Lyapunov A.N."/>
            <person name="Chen G."/>
            <person name="Kulakova O.I."/>
            <person name="Sun Y."/>
            <person name="Lee S.G."/>
            <person name="Bronson R.T."/>
            <person name="Moskalev A.A."/>
            <person name="Sunyaev S.R."/>
            <person name="Zhang G."/>
            <person name="Krogh A."/>
            <person name="Wang J."/>
            <person name="Gladyshev V.N."/>
        </authorList>
    </citation>
    <scope>NUCLEOTIDE SEQUENCE [LARGE SCALE GENOMIC DNA]</scope>
</reference>
<evidence type="ECO:0000313" key="3">
    <source>
        <dbReference type="Proteomes" id="UP000052978"/>
    </source>
</evidence>
<evidence type="ECO:0000259" key="1">
    <source>
        <dbReference type="PROSITE" id="PS50003"/>
    </source>
</evidence>
<gene>
    <name evidence="2" type="ORF">D623_10021189</name>
</gene>
<dbReference type="PROSITE" id="PS50003">
    <property type="entry name" value="PH_DOMAIN"/>
    <property type="match status" value="1"/>
</dbReference>
<sequence length="69" mass="8200">MRKQFTLEIINSIRGGDRERMTANHESYLLMAGTQHDMEDWVKSIRRVIWGPFGGDKYIHITCFNDWNI</sequence>